<reference evidence="3 4" key="1">
    <citation type="submission" date="2019-01" db="EMBL/GenBank/DDBJ databases">
        <title>Sequencing of cultivated peanut Arachis hypogaea provides insights into genome evolution and oil improvement.</title>
        <authorList>
            <person name="Chen X."/>
        </authorList>
    </citation>
    <scope>NUCLEOTIDE SEQUENCE [LARGE SCALE GENOMIC DNA]</scope>
    <source>
        <strain evidence="4">cv. Fuhuasheng</strain>
        <tissue evidence="3">Leaves</tissue>
    </source>
</reference>
<comment type="caution">
    <text evidence="3">The sequence shown here is derived from an EMBL/GenBank/DDBJ whole genome shotgun (WGS) entry which is preliminary data.</text>
</comment>
<organism evidence="3 4">
    <name type="scientific">Arachis hypogaea</name>
    <name type="common">Peanut</name>
    <dbReference type="NCBI Taxonomy" id="3818"/>
    <lineage>
        <taxon>Eukaryota</taxon>
        <taxon>Viridiplantae</taxon>
        <taxon>Streptophyta</taxon>
        <taxon>Embryophyta</taxon>
        <taxon>Tracheophyta</taxon>
        <taxon>Spermatophyta</taxon>
        <taxon>Magnoliopsida</taxon>
        <taxon>eudicotyledons</taxon>
        <taxon>Gunneridae</taxon>
        <taxon>Pentapetalae</taxon>
        <taxon>rosids</taxon>
        <taxon>fabids</taxon>
        <taxon>Fabales</taxon>
        <taxon>Fabaceae</taxon>
        <taxon>Papilionoideae</taxon>
        <taxon>50 kb inversion clade</taxon>
        <taxon>dalbergioids sensu lato</taxon>
        <taxon>Dalbergieae</taxon>
        <taxon>Pterocarpus clade</taxon>
        <taxon>Arachis</taxon>
    </lineage>
</organism>
<dbReference type="PANTHER" id="PTHR31669">
    <property type="entry name" value="PROTEIN FAR1-RELATED SEQUENCE 10-RELATED"/>
    <property type="match status" value="1"/>
</dbReference>
<protein>
    <recommendedName>
        <fullName evidence="1">Protein FAR1-RELATED SEQUENCE</fullName>
    </recommendedName>
</protein>
<keyword evidence="1" id="KW-0862">Zinc</keyword>
<feature type="region of interest" description="Disordered" evidence="2">
    <location>
        <begin position="182"/>
        <end position="215"/>
    </location>
</feature>
<proteinExistence type="inferred from homology"/>
<dbReference type="PANTHER" id="PTHR31669:SF292">
    <property type="entry name" value="OS02G0262500 PROTEIN"/>
    <property type="match status" value="1"/>
</dbReference>
<dbReference type="GO" id="GO:0006355">
    <property type="term" value="P:regulation of DNA-templated transcription"/>
    <property type="evidence" value="ECO:0007669"/>
    <property type="project" value="UniProtKB-UniRule"/>
</dbReference>
<sequence>MWATTHIRGKFFTGLRTTSRCETLHLQVARFVKSGCSIKEFLYHFCWWMGLLRNNEAKADYYTFYGIVQVLERSGATVYTREVFCLFRSLLLKASSVIIVDWRETSYSVNYDVQKYCELTRKRIVSYWPGNSEFSGDHESKRGTYKVGAAGIGLPFAACGDLGDFKDVMEWVRNKKAKLFAKHEKNREGSSNSASEKFKTRTDAISKDAMDKKKK</sequence>
<dbReference type="InterPro" id="IPR031052">
    <property type="entry name" value="FHY3/FAR1"/>
</dbReference>
<dbReference type="GO" id="GO:0008270">
    <property type="term" value="F:zinc ion binding"/>
    <property type="evidence" value="ECO:0007669"/>
    <property type="project" value="UniProtKB-UniRule"/>
</dbReference>
<comment type="function">
    <text evidence="1">Putative transcription activator involved in regulating light control of development.</text>
</comment>
<keyword evidence="1" id="KW-0479">Metal-binding</keyword>
<keyword evidence="4" id="KW-1185">Reference proteome</keyword>
<evidence type="ECO:0000313" key="4">
    <source>
        <dbReference type="Proteomes" id="UP000289738"/>
    </source>
</evidence>
<dbReference type="Proteomes" id="UP000289738">
    <property type="component" value="Chromosome A03"/>
</dbReference>
<feature type="compositionally biased region" description="Basic and acidic residues" evidence="2">
    <location>
        <begin position="196"/>
        <end position="215"/>
    </location>
</feature>
<keyword evidence="1" id="KW-0863">Zinc-finger</keyword>
<name>A0A445DYZ8_ARAHY</name>
<dbReference type="EMBL" id="SDMP01000003">
    <property type="protein sequence ID" value="RYR68377.1"/>
    <property type="molecule type" value="Genomic_DNA"/>
</dbReference>
<gene>
    <name evidence="3" type="ORF">Ahy_A03g014875</name>
</gene>
<dbReference type="AlphaFoldDB" id="A0A445DYZ8"/>
<evidence type="ECO:0000256" key="2">
    <source>
        <dbReference type="SAM" id="MobiDB-lite"/>
    </source>
</evidence>
<comment type="similarity">
    <text evidence="1">Belongs to the FHY3/FAR1 family.</text>
</comment>
<dbReference type="GO" id="GO:0005634">
    <property type="term" value="C:nucleus"/>
    <property type="evidence" value="ECO:0007669"/>
    <property type="project" value="UniProtKB-SubCell"/>
</dbReference>
<keyword evidence="1" id="KW-0539">Nucleus</keyword>
<comment type="subcellular location">
    <subcellularLocation>
        <location evidence="1">Nucleus</location>
    </subcellularLocation>
</comment>
<evidence type="ECO:0000313" key="3">
    <source>
        <dbReference type="EMBL" id="RYR68377.1"/>
    </source>
</evidence>
<accession>A0A445DYZ8</accession>
<evidence type="ECO:0000256" key="1">
    <source>
        <dbReference type="RuleBase" id="RU367018"/>
    </source>
</evidence>